<evidence type="ECO:0000313" key="9">
    <source>
        <dbReference type="Proteomes" id="UP000472267"/>
    </source>
</evidence>
<dbReference type="AlphaFoldDB" id="A0A672HX84"/>
<evidence type="ECO:0000256" key="6">
    <source>
        <dbReference type="ARBA" id="ARBA00023136"/>
    </source>
</evidence>
<dbReference type="PRINTS" id="PR00488">
    <property type="entry name" value="5LPOXGNASEAP"/>
</dbReference>
<dbReference type="GO" id="GO:0004602">
    <property type="term" value="F:glutathione peroxidase activity"/>
    <property type="evidence" value="ECO:0007669"/>
    <property type="project" value="TreeGrafter"/>
</dbReference>
<keyword evidence="2 7" id="KW-0812">Transmembrane</keyword>
<dbReference type="Pfam" id="PF01124">
    <property type="entry name" value="MAPEG"/>
    <property type="match status" value="1"/>
</dbReference>
<dbReference type="GO" id="GO:0019370">
    <property type="term" value="P:leukotriene biosynthetic process"/>
    <property type="evidence" value="ECO:0007669"/>
    <property type="project" value="UniProtKB-KW"/>
</dbReference>
<organism evidence="8 9">
    <name type="scientific">Salarias fasciatus</name>
    <name type="common">Jewelled blenny</name>
    <name type="synonym">Blennius fasciatus</name>
    <dbReference type="NCBI Taxonomy" id="181472"/>
    <lineage>
        <taxon>Eukaryota</taxon>
        <taxon>Metazoa</taxon>
        <taxon>Chordata</taxon>
        <taxon>Craniata</taxon>
        <taxon>Vertebrata</taxon>
        <taxon>Euteleostomi</taxon>
        <taxon>Actinopterygii</taxon>
        <taxon>Neopterygii</taxon>
        <taxon>Teleostei</taxon>
        <taxon>Neoteleostei</taxon>
        <taxon>Acanthomorphata</taxon>
        <taxon>Ovalentaria</taxon>
        <taxon>Blenniimorphae</taxon>
        <taxon>Blenniiformes</taxon>
        <taxon>Blennioidei</taxon>
        <taxon>Blenniidae</taxon>
        <taxon>Salariinae</taxon>
        <taxon>Salarias</taxon>
    </lineage>
</organism>
<dbReference type="InParanoid" id="A0A672HX84"/>
<dbReference type="InterPro" id="IPR001446">
    <property type="entry name" value="5_LipOase_AP"/>
</dbReference>
<keyword evidence="9" id="KW-1185">Reference proteome</keyword>
<dbReference type="Ensembl" id="ENSSFAT00005034738.1">
    <property type="protein sequence ID" value="ENSSFAP00005033544.1"/>
    <property type="gene ID" value="ENSSFAG00005016989.1"/>
</dbReference>
<protein>
    <recommendedName>
        <fullName evidence="10">Microsomal glutathione S-transferase 2</fullName>
    </recommendedName>
</protein>
<reference evidence="8" key="1">
    <citation type="submission" date="2025-08" db="UniProtKB">
        <authorList>
            <consortium name="Ensembl"/>
        </authorList>
    </citation>
    <scope>IDENTIFICATION</scope>
</reference>
<keyword evidence="3" id="KW-0434">Leukotriene biosynthesis</keyword>
<dbReference type="InterPro" id="IPR050997">
    <property type="entry name" value="MAPEG"/>
</dbReference>
<evidence type="ECO:0000313" key="8">
    <source>
        <dbReference type="Ensembl" id="ENSSFAP00005033544.1"/>
    </source>
</evidence>
<dbReference type="FunFam" id="1.20.120.550:FF:000003">
    <property type="entry name" value="Leukotriene C4 synthase"/>
    <property type="match status" value="1"/>
</dbReference>
<dbReference type="PANTHER" id="PTHR10250:SF13">
    <property type="entry name" value="MICROSOMAL GLUTATHIONE S-TRANSFERASE 2"/>
    <property type="match status" value="1"/>
</dbReference>
<evidence type="ECO:0000256" key="4">
    <source>
        <dbReference type="ARBA" id="ARBA00022824"/>
    </source>
</evidence>
<evidence type="ECO:0000256" key="2">
    <source>
        <dbReference type="ARBA" id="ARBA00022692"/>
    </source>
</evidence>
<keyword evidence="5 7" id="KW-1133">Transmembrane helix</keyword>
<evidence type="ECO:0000256" key="5">
    <source>
        <dbReference type="ARBA" id="ARBA00022989"/>
    </source>
</evidence>
<dbReference type="Gene3D" id="1.20.120.550">
    <property type="entry name" value="Membrane associated eicosanoid/glutathione metabolism-like domain"/>
    <property type="match status" value="1"/>
</dbReference>
<keyword evidence="4" id="KW-0256">Endoplasmic reticulum</keyword>
<dbReference type="PANTHER" id="PTHR10250">
    <property type="entry name" value="MICROSOMAL GLUTATHIONE S-TRANSFERASE"/>
    <property type="match status" value="1"/>
</dbReference>
<dbReference type="OMA" id="CQQAYFA"/>
<dbReference type="GO" id="GO:0008047">
    <property type="term" value="F:enzyme activator activity"/>
    <property type="evidence" value="ECO:0007669"/>
    <property type="project" value="InterPro"/>
</dbReference>
<evidence type="ECO:0008006" key="10">
    <source>
        <dbReference type="Google" id="ProtNLM"/>
    </source>
</evidence>
<proteinExistence type="predicted"/>
<evidence type="ECO:0000256" key="3">
    <source>
        <dbReference type="ARBA" id="ARBA00022751"/>
    </source>
</evidence>
<dbReference type="Proteomes" id="UP000472267">
    <property type="component" value="Unassembled WGS sequence"/>
</dbReference>
<name>A0A672HX84_SALFA</name>
<sequence length="132" mass="15005">MSLLSALQMGYLARRVGWSRMAHKVLPPAVTGPPEFERAFRAHQNCVEFYPLFLVNLWTSGLFFHEPTAVAGGLLYMFARHLYINGYVKAAKNRLPGFYLTLAVLFSLAALAVLGITRGILHEYFHIRLFKF</sequence>
<reference evidence="8" key="2">
    <citation type="submission" date="2025-09" db="UniProtKB">
        <authorList>
            <consortium name="Ensembl"/>
        </authorList>
    </citation>
    <scope>IDENTIFICATION</scope>
</reference>
<dbReference type="InterPro" id="IPR001129">
    <property type="entry name" value="Membr-assoc_MAPEG"/>
</dbReference>
<dbReference type="GO" id="GO:0005789">
    <property type="term" value="C:endoplasmic reticulum membrane"/>
    <property type="evidence" value="ECO:0007669"/>
    <property type="project" value="UniProtKB-SubCell"/>
</dbReference>
<dbReference type="GO" id="GO:0004464">
    <property type="term" value="F:leukotriene-C4 synthase activity"/>
    <property type="evidence" value="ECO:0007669"/>
    <property type="project" value="TreeGrafter"/>
</dbReference>
<feature type="transmembrane region" description="Helical" evidence="7">
    <location>
        <begin position="57"/>
        <end position="78"/>
    </location>
</feature>
<accession>A0A672HX84</accession>
<keyword evidence="6 7" id="KW-0472">Membrane</keyword>
<dbReference type="GO" id="GO:0005635">
    <property type="term" value="C:nuclear envelope"/>
    <property type="evidence" value="ECO:0007669"/>
    <property type="project" value="TreeGrafter"/>
</dbReference>
<dbReference type="GO" id="GO:0004364">
    <property type="term" value="F:glutathione transferase activity"/>
    <property type="evidence" value="ECO:0007669"/>
    <property type="project" value="TreeGrafter"/>
</dbReference>
<feature type="transmembrane region" description="Helical" evidence="7">
    <location>
        <begin position="98"/>
        <end position="121"/>
    </location>
</feature>
<evidence type="ECO:0000256" key="1">
    <source>
        <dbReference type="ARBA" id="ARBA00004477"/>
    </source>
</evidence>
<comment type="subcellular location">
    <subcellularLocation>
        <location evidence="1">Endoplasmic reticulum membrane</location>
        <topology evidence="1">Multi-pass membrane protein</topology>
    </subcellularLocation>
</comment>
<evidence type="ECO:0000256" key="7">
    <source>
        <dbReference type="SAM" id="Phobius"/>
    </source>
</evidence>
<dbReference type="SUPFAM" id="SSF161084">
    <property type="entry name" value="MAPEG domain-like"/>
    <property type="match status" value="1"/>
</dbReference>
<dbReference type="InterPro" id="IPR023352">
    <property type="entry name" value="MAPEG-like_dom_sf"/>
</dbReference>